<dbReference type="AlphaFoldDB" id="A0AAU9KKI8"/>
<dbReference type="InterPro" id="IPR011641">
    <property type="entry name" value="Tyr-kin_ephrin_A/B_rcpt-like"/>
</dbReference>
<feature type="transmembrane region" description="Helical" evidence="3">
    <location>
        <begin position="934"/>
        <end position="959"/>
    </location>
</feature>
<evidence type="ECO:0000313" key="5">
    <source>
        <dbReference type="EMBL" id="CAG9336306.1"/>
    </source>
</evidence>
<dbReference type="SUPFAM" id="SSF117281">
    <property type="entry name" value="Kelch motif"/>
    <property type="match status" value="3"/>
</dbReference>
<dbReference type="SMART" id="SM01411">
    <property type="entry name" value="Ephrin_rec_like"/>
    <property type="match status" value="2"/>
</dbReference>
<feature type="domain" description="Tyrosine-protein kinase ephrin type A/B receptor-like" evidence="4">
    <location>
        <begin position="544"/>
        <end position="584"/>
    </location>
</feature>
<feature type="transmembrane region" description="Helical" evidence="3">
    <location>
        <begin position="30"/>
        <end position="50"/>
    </location>
</feature>
<organism evidence="5 6">
    <name type="scientific">Blepharisma stoltei</name>
    <dbReference type="NCBI Taxonomy" id="1481888"/>
    <lineage>
        <taxon>Eukaryota</taxon>
        <taxon>Sar</taxon>
        <taxon>Alveolata</taxon>
        <taxon>Ciliophora</taxon>
        <taxon>Postciliodesmatophora</taxon>
        <taxon>Heterotrichea</taxon>
        <taxon>Heterotrichida</taxon>
        <taxon>Blepharismidae</taxon>
        <taxon>Blepharisma</taxon>
    </lineage>
</organism>
<dbReference type="InterPro" id="IPR009030">
    <property type="entry name" value="Growth_fac_rcpt_cys_sf"/>
</dbReference>
<keyword evidence="2" id="KW-0677">Repeat</keyword>
<evidence type="ECO:0000256" key="1">
    <source>
        <dbReference type="ARBA" id="ARBA00022441"/>
    </source>
</evidence>
<dbReference type="Pfam" id="PF01344">
    <property type="entry name" value="Kelch_1"/>
    <property type="match status" value="1"/>
</dbReference>
<comment type="caution">
    <text evidence="5">The sequence shown here is derived from an EMBL/GenBank/DDBJ whole genome shotgun (WGS) entry which is preliminary data.</text>
</comment>
<dbReference type="Pfam" id="PF07699">
    <property type="entry name" value="Ephrin_rec_like"/>
    <property type="match status" value="1"/>
</dbReference>
<reference evidence="5" key="1">
    <citation type="submission" date="2021-09" db="EMBL/GenBank/DDBJ databases">
        <authorList>
            <consortium name="AG Swart"/>
            <person name="Singh M."/>
            <person name="Singh A."/>
            <person name="Seah K."/>
            <person name="Emmerich C."/>
        </authorList>
    </citation>
    <scope>NUCLEOTIDE SEQUENCE</scope>
    <source>
        <strain evidence="5">ATCC30299</strain>
    </source>
</reference>
<feature type="transmembrane region" description="Helical" evidence="3">
    <location>
        <begin position="698"/>
        <end position="722"/>
    </location>
</feature>
<evidence type="ECO:0000256" key="2">
    <source>
        <dbReference type="ARBA" id="ARBA00022737"/>
    </source>
</evidence>
<evidence type="ECO:0000313" key="6">
    <source>
        <dbReference type="Proteomes" id="UP001162131"/>
    </source>
</evidence>
<dbReference type="GO" id="GO:0005794">
    <property type="term" value="C:Golgi apparatus"/>
    <property type="evidence" value="ECO:0007669"/>
    <property type="project" value="TreeGrafter"/>
</dbReference>
<dbReference type="InterPro" id="IPR051568">
    <property type="entry name" value="LZTR1/Attractin"/>
</dbReference>
<dbReference type="Proteomes" id="UP001162131">
    <property type="component" value="Unassembled WGS sequence"/>
</dbReference>
<keyword evidence="6" id="KW-1185">Reference proteome</keyword>
<name>A0AAU9KKI8_9CILI</name>
<dbReference type="InterPro" id="IPR006652">
    <property type="entry name" value="Kelch_1"/>
</dbReference>
<dbReference type="Gene3D" id="2.120.10.80">
    <property type="entry name" value="Kelch-type beta propeller"/>
    <property type="match status" value="3"/>
</dbReference>
<dbReference type="InterPro" id="IPR015915">
    <property type="entry name" value="Kelch-typ_b-propeller"/>
</dbReference>
<keyword evidence="1" id="KW-0880">Kelch repeat</keyword>
<keyword evidence="3" id="KW-0812">Transmembrane</keyword>
<feature type="transmembrane region" description="Helical" evidence="3">
    <location>
        <begin position="647"/>
        <end position="666"/>
    </location>
</feature>
<sequence>MWHQIQTYGDVPSPRTRFGYTYYQDKEGTLLFAIFGGITATGLSNSLYLLNTTSWKWKKMPSEGIVPKSVAGPTINYYSNKIYIAAGEVLTTNITIQTLFYYDLDANQWVNVTSKNTYTARTHHGSVIYEDELYLMMGWSQIENNHVLDWYKVNLKDPNYDWNKVSLTDDTTGYLKTSSYGSTLYQNSIYLFGGNQYPPTTNELVIFDMAVSPIPHRTFGKDLSPTPRMYHSMQPIGQYLYLFGGLGDNGHPLNDFWSFDCINENWSLVSSFGDHPLQRYAYASAVDGDLLLIWGGYGSLGYLNDGYVYDITSNTWTILEYTGVAPSPRSGACAGMSGPMIFIYGGETELGLSDEVWYYDFTVKMYTLLDSDNPRGPGPLVYASCRIATTSNTYLYVMYGEAEDNIATNAIYGFFALTGEWFSYIDNPDNQTYSRSRAAVCKPQGKILIAGGIATGGYPNNDIFYFDTKNKQYSTLGSLRDSVFGPASVYFQNYFYIHGGGSAVSYLLRYNAPTNKFIRMHLWSSCSNNVTCSFGCSPGSYRTASNCEICPQGAYADQYNMTECTKCPKGKYGPNYGSTSADMCYPCQEGTYNALEGQRYCLACPSGSSCKTGSSYYSHEIEDFSDKSIQPAIYSVNMSETNRNIRLAEYVIGFIGLGVILIFIFVKKAKKLLKYIDLYVSSHNYILGDPMILRSTQIGGVFSLAFIFGAIIIIFISIFQYASNNIYETKSLVPLVVLEQDVSEFTSYFLLNVTLKNYGSTCAGESNSCYHAIFYEINGITGEWSEESCKEIPNGDCQISMVCKHCSIPYEGSIFFTMDDTNAYTSGYTVNFTSSSSIPDKPSSYQTSVLPSKNYVFLGTTPTKIYYTMIPSFYDDKPNDVNHTGYHVTLGKLPDKGSQLKSYELGMGFINYLSIVLSIDNSGLVTTRNDNQTLIVLLTTLIGSVFGILSGIGGVMNTVEQRWIKFKKKSKMQKHCVGMVENIKYIENSYVKKLGTRSEGDTGLNSNDESGNRLLRLIDKYC</sequence>
<dbReference type="PANTHER" id="PTHR46376">
    <property type="entry name" value="LEUCINE-ZIPPER-LIKE TRANSCRIPTIONAL REGULATOR 1"/>
    <property type="match status" value="1"/>
</dbReference>
<proteinExistence type="predicted"/>
<dbReference type="PANTHER" id="PTHR46376:SF1">
    <property type="entry name" value="LEUCINE-ZIPPER-LIKE TRANSCRIPTIONAL REGULATOR 1"/>
    <property type="match status" value="1"/>
</dbReference>
<dbReference type="SMART" id="SM00612">
    <property type="entry name" value="Kelch"/>
    <property type="match status" value="4"/>
</dbReference>
<dbReference type="Pfam" id="PF24681">
    <property type="entry name" value="Kelch_KLHDC2_KLHL20_DRC7"/>
    <property type="match status" value="1"/>
</dbReference>
<dbReference type="Gene3D" id="2.10.50.10">
    <property type="entry name" value="Tumor Necrosis Factor Receptor, subunit A, domain 2"/>
    <property type="match status" value="1"/>
</dbReference>
<accession>A0AAU9KKI8</accession>
<protein>
    <recommendedName>
        <fullName evidence="4">Tyrosine-protein kinase ephrin type A/B receptor-like domain-containing protein</fullName>
    </recommendedName>
</protein>
<keyword evidence="3" id="KW-0472">Membrane</keyword>
<gene>
    <name evidence="5" type="ORF">BSTOLATCC_MIC66184</name>
</gene>
<evidence type="ECO:0000259" key="4">
    <source>
        <dbReference type="Pfam" id="PF07699"/>
    </source>
</evidence>
<keyword evidence="3" id="KW-1133">Transmembrane helix</keyword>
<dbReference type="EMBL" id="CAJZBQ010000064">
    <property type="protein sequence ID" value="CAG9336306.1"/>
    <property type="molecule type" value="Genomic_DNA"/>
</dbReference>
<evidence type="ECO:0000256" key="3">
    <source>
        <dbReference type="SAM" id="Phobius"/>
    </source>
</evidence>
<dbReference type="SUPFAM" id="SSF57184">
    <property type="entry name" value="Growth factor receptor domain"/>
    <property type="match status" value="1"/>
</dbReference>